<evidence type="ECO:0000256" key="1">
    <source>
        <dbReference type="SAM" id="Coils"/>
    </source>
</evidence>
<feature type="compositionally biased region" description="Basic and acidic residues" evidence="2">
    <location>
        <begin position="102"/>
        <end position="113"/>
    </location>
</feature>
<comment type="caution">
    <text evidence="3">The sequence shown here is derived from an EMBL/GenBank/DDBJ whole genome shotgun (WGS) entry which is preliminary data.</text>
</comment>
<evidence type="ECO:0000313" key="4">
    <source>
        <dbReference type="Proteomes" id="UP000614047"/>
    </source>
</evidence>
<keyword evidence="4" id="KW-1185">Reference proteome</keyword>
<dbReference type="Proteomes" id="UP000614047">
    <property type="component" value="Unassembled WGS sequence"/>
</dbReference>
<protein>
    <submittedName>
        <fullName evidence="3">Uncharacterized protein</fullName>
    </submittedName>
</protein>
<keyword evidence="1" id="KW-0175">Coiled coil</keyword>
<feature type="region of interest" description="Disordered" evidence="2">
    <location>
        <begin position="94"/>
        <end position="113"/>
    </location>
</feature>
<gene>
    <name evidence="3" type="ORF">IW256_004053</name>
</gene>
<name>A0A931DMQ0_9ACTN</name>
<evidence type="ECO:0000313" key="3">
    <source>
        <dbReference type="EMBL" id="MBG6089940.1"/>
    </source>
</evidence>
<feature type="coiled-coil region" evidence="1">
    <location>
        <begin position="40"/>
        <end position="67"/>
    </location>
</feature>
<dbReference type="AlphaFoldDB" id="A0A931DMQ0"/>
<sequence length="113" mass="12888">MTGPRELRCAWIAPSEDPNTRLLVPGCMERVQDWEAPCTCKTTAEEVTELEERLTELKAEPDRQEDRYHALVAAVGQHHDAAALHQQAAENFRERRRMKAAVRHENASKENPS</sequence>
<reference evidence="3" key="1">
    <citation type="submission" date="2020-11" db="EMBL/GenBank/DDBJ databases">
        <title>Sequencing the genomes of 1000 actinobacteria strains.</title>
        <authorList>
            <person name="Klenk H.-P."/>
        </authorList>
    </citation>
    <scope>NUCLEOTIDE SEQUENCE</scope>
    <source>
        <strain evidence="3">DSM 43175</strain>
    </source>
</reference>
<dbReference type="RefSeq" id="WP_197012477.1">
    <property type="nucleotide sequence ID" value="NZ_BAABES010000010.1"/>
</dbReference>
<dbReference type="EMBL" id="JADOUA010000001">
    <property type="protein sequence ID" value="MBG6089940.1"/>
    <property type="molecule type" value="Genomic_DNA"/>
</dbReference>
<accession>A0A931DMQ0</accession>
<proteinExistence type="predicted"/>
<evidence type="ECO:0000256" key="2">
    <source>
        <dbReference type="SAM" id="MobiDB-lite"/>
    </source>
</evidence>
<organism evidence="3 4">
    <name type="scientific">Actinomadura viridis</name>
    <dbReference type="NCBI Taxonomy" id="58110"/>
    <lineage>
        <taxon>Bacteria</taxon>
        <taxon>Bacillati</taxon>
        <taxon>Actinomycetota</taxon>
        <taxon>Actinomycetes</taxon>
        <taxon>Streptosporangiales</taxon>
        <taxon>Thermomonosporaceae</taxon>
        <taxon>Actinomadura</taxon>
    </lineage>
</organism>